<organism evidence="2 3">
    <name type="scientific">Falsiroseomonas selenitidurans</name>
    <dbReference type="NCBI Taxonomy" id="2716335"/>
    <lineage>
        <taxon>Bacteria</taxon>
        <taxon>Pseudomonadati</taxon>
        <taxon>Pseudomonadota</taxon>
        <taxon>Alphaproteobacteria</taxon>
        <taxon>Acetobacterales</taxon>
        <taxon>Roseomonadaceae</taxon>
        <taxon>Falsiroseomonas</taxon>
    </lineage>
</organism>
<dbReference type="CDD" id="cd07012">
    <property type="entry name" value="PBP2_Bug_TTT"/>
    <property type="match status" value="1"/>
</dbReference>
<comment type="caution">
    <text evidence="2">The sequence shown here is derived from an EMBL/GenBank/DDBJ whole genome shotgun (WGS) entry which is preliminary data.</text>
</comment>
<dbReference type="EMBL" id="JAAVNE010000012">
    <property type="protein sequence ID" value="NKC31140.1"/>
    <property type="molecule type" value="Genomic_DNA"/>
</dbReference>
<dbReference type="RefSeq" id="WP_168029746.1">
    <property type="nucleotide sequence ID" value="NZ_JAAVNE010000012.1"/>
</dbReference>
<protein>
    <submittedName>
        <fullName evidence="2">Tripartite tricarboxylate transporter substrate binding protein</fullName>
    </submittedName>
</protein>
<dbReference type="Pfam" id="PF03401">
    <property type="entry name" value="TctC"/>
    <property type="match status" value="1"/>
</dbReference>
<reference evidence="2 3" key="1">
    <citation type="submission" date="2020-03" db="EMBL/GenBank/DDBJ databases">
        <title>Roseomonas selenitidurans sp. nov. isolated from urban soil.</title>
        <authorList>
            <person name="Liu H."/>
        </authorList>
    </citation>
    <scope>NUCLEOTIDE SEQUENCE [LARGE SCALE GENOMIC DNA]</scope>
    <source>
        <strain evidence="2 3">BU-1</strain>
    </source>
</reference>
<accession>A0ABX1E376</accession>
<evidence type="ECO:0000313" key="3">
    <source>
        <dbReference type="Proteomes" id="UP000787635"/>
    </source>
</evidence>
<dbReference type="PANTHER" id="PTHR42928:SF5">
    <property type="entry name" value="BLR1237 PROTEIN"/>
    <property type="match status" value="1"/>
</dbReference>
<dbReference type="SUPFAM" id="SSF53850">
    <property type="entry name" value="Periplasmic binding protein-like II"/>
    <property type="match status" value="1"/>
</dbReference>
<dbReference type="Gene3D" id="3.40.190.10">
    <property type="entry name" value="Periplasmic binding protein-like II"/>
    <property type="match status" value="1"/>
</dbReference>
<dbReference type="InterPro" id="IPR042100">
    <property type="entry name" value="Bug_dom1"/>
</dbReference>
<proteinExistence type="inferred from homology"/>
<evidence type="ECO:0000256" key="1">
    <source>
        <dbReference type="ARBA" id="ARBA00006987"/>
    </source>
</evidence>
<dbReference type="Gene3D" id="3.40.190.150">
    <property type="entry name" value="Bordetella uptake gene, domain 1"/>
    <property type="match status" value="1"/>
</dbReference>
<dbReference type="Proteomes" id="UP000787635">
    <property type="component" value="Unassembled WGS sequence"/>
</dbReference>
<comment type="similarity">
    <text evidence="1">Belongs to the UPF0065 (bug) family.</text>
</comment>
<sequence>MLGGLTAMGTGALAALPARAQQATYPSRPIRMIVPFAPGGGVDAVGRVVAQRLTERMGVPVVIENRSGASGTVGGQVVQTAAADGYTLLFSASTHVMARQVLRRAPYDPLADFTPVAQIGAAPMLLVLSPNRPQASITEIVADARRNPEQWTFGASALGSAGHLATILFLKLAGLDLVVAPYRGTAPALTDVAAGNVQMMIDPVLALLPLVQSGGVKGVAITAAARSTLAPNLPTTAEAGMPGLVFASWYGVWGPKDLPAPIATTLEGHLGEIMREPAMVRRFTALGLEPVYSAGEAFRGFIAADVSRNSELLRSANFHPD</sequence>
<dbReference type="PIRSF" id="PIRSF017082">
    <property type="entry name" value="YflP"/>
    <property type="match status" value="1"/>
</dbReference>
<name>A0ABX1E376_9PROT</name>
<gene>
    <name evidence="2" type="ORF">HEQ75_09745</name>
</gene>
<dbReference type="InterPro" id="IPR005064">
    <property type="entry name" value="BUG"/>
</dbReference>
<dbReference type="PANTHER" id="PTHR42928">
    <property type="entry name" value="TRICARBOXYLATE-BINDING PROTEIN"/>
    <property type="match status" value="1"/>
</dbReference>
<keyword evidence="3" id="KW-1185">Reference proteome</keyword>
<evidence type="ECO:0000313" key="2">
    <source>
        <dbReference type="EMBL" id="NKC31140.1"/>
    </source>
</evidence>